<feature type="domain" description="AB hydrolase-1" evidence="1">
    <location>
        <begin position="34"/>
        <end position="270"/>
    </location>
</feature>
<dbReference type="Proteomes" id="UP000028702">
    <property type="component" value="Unassembled WGS sequence"/>
</dbReference>
<reference evidence="2 3" key="1">
    <citation type="submission" date="2014-07" db="EMBL/GenBank/DDBJ databases">
        <title>Tepidicaulis marinum gen. nov., sp. nov., a novel marine bacterium denitrifying nitrate to nitrous oxide strictly under microaerobic conditions.</title>
        <authorList>
            <person name="Takeuchi M."/>
            <person name="Yamagishi T."/>
            <person name="Kamagata Y."/>
            <person name="Oshima K."/>
            <person name="Hattori M."/>
            <person name="Katayama T."/>
            <person name="Hanada S."/>
            <person name="Tamaki H."/>
            <person name="Marumo K."/>
            <person name="Maeda H."/>
            <person name="Nedachi M."/>
            <person name="Iwasaki W."/>
            <person name="Suwa Y."/>
            <person name="Sakata S."/>
        </authorList>
    </citation>
    <scope>NUCLEOTIDE SEQUENCE [LARGE SCALE GENOMIC DNA]</scope>
    <source>
        <strain evidence="2 3">MA2</strain>
    </source>
</reference>
<gene>
    <name evidence="2" type="ORF">M2A_2122</name>
</gene>
<dbReference type="AlphaFoldDB" id="A0A081BC55"/>
<dbReference type="eggNOG" id="COG2267">
    <property type="taxonomic scope" value="Bacteria"/>
</dbReference>
<dbReference type="InterPro" id="IPR000073">
    <property type="entry name" value="AB_hydrolase_1"/>
</dbReference>
<evidence type="ECO:0000313" key="3">
    <source>
        <dbReference type="Proteomes" id="UP000028702"/>
    </source>
</evidence>
<keyword evidence="2" id="KW-0378">Hydrolase</keyword>
<accession>A0A081BC55</accession>
<protein>
    <submittedName>
        <fullName evidence="2">Alpha/beta hydrolase</fullName>
    </submittedName>
</protein>
<dbReference type="GO" id="GO:0016020">
    <property type="term" value="C:membrane"/>
    <property type="evidence" value="ECO:0007669"/>
    <property type="project" value="TreeGrafter"/>
</dbReference>
<dbReference type="InterPro" id="IPR029058">
    <property type="entry name" value="AB_hydrolase_fold"/>
</dbReference>
<organism evidence="2 3">
    <name type="scientific">Tepidicaulis marinus</name>
    <dbReference type="NCBI Taxonomy" id="1333998"/>
    <lineage>
        <taxon>Bacteria</taxon>
        <taxon>Pseudomonadati</taxon>
        <taxon>Pseudomonadota</taxon>
        <taxon>Alphaproteobacteria</taxon>
        <taxon>Hyphomicrobiales</taxon>
        <taxon>Parvibaculaceae</taxon>
        <taxon>Tepidicaulis</taxon>
    </lineage>
</organism>
<dbReference type="STRING" id="1333998.M2A_2122"/>
<dbReference type="PANTHER" id="PTHR43798:SF33">
    <property type="entry name" value="HYDROLASE, PUTATIVE (AFU_ORTHOLOGUE AFUA_2G14860)-RELATED"/>
    <property type="match status" value="1"/>
</dbReference>
<dbReference type="GO" id="GO:0016787">
    <property type="term" value="F:hydrolase activity"/>
    <property type="evidence" value="ECO:0007669"/>
    <property type="project" value="UniProtKB-KW"/>
</dbReference>
<keyword evidence="3" id="KW-1185">Reference proteome</keyword>
<dbReference type="Pfam" id="PF12697">
    <property type="entry name" value="Abhydrolase_6"/>
    <property type="match status" value="1"/>
</dbReference>
<dbReference type="Gene3D" id="3.40.50.1820">
    <property type="entry name" value="alpha/beta hydrolase"/>
    <property type="match status" value="1"/>
</dbReference>
<dbReference type="InterPro" id="IPR050266">
    <property type="entry name" value="AB_hydrolase_sf"/>
</dbReference>
<sequence>MNARAWTGTPEDAEIVEVDGVRLAVARSGQGPAVICLHAIGHGARDFERFAKLAGRDFEIIRLDWPGQGRSGPDNEPASAARYAELLSGVIEKLRIERPILLGCSVGGAAALIYAASVPGKVRGLVACSPGGLMEIDAKARKAIGLMVKFFSAGERGARWFAPAFRVYYRFLVLPKRPAAAQRRRIVAAGYETAPVLRAAWESFAAPEADIRSLALSLDIPVWFAWAKGDRIVALKASLPVIKQMKKAGLTTFPGGHAPFLERPKAFAKAFTAFAKTLPA</sequence>
<dbReference type="EMBL" id="BBIO01000010">
    <property type="protein sequence ID" value="GAK45623.1"/>
    <property type="molecule type" value="Genomic_DNA"/>
</dbReference>
<name>A0A081BC55_9HYPH</name>
<dbReference type="PANTHER" id="PTHR43798">
    <property type="entry name" value="MONOACYLGLYCEROL LIPASE"/>
    <property type="match status" value="1"/>
</dbReference>
<evidence type="ECO:0000313" key="2">
    <source>
        <dbReference type="EMBL" id="GAK45623.1"/>
    </source>
</evidence>
<dbReference type="PRINTS" id="PR00111">
    <property type="entry name" value="ABHYDROLASE"/>
</dbReference>
<dbReference type="SUPFAM" id="SSF53474">
    <property type="entry name" value="alpha/beta-Hydrolases"/>
    <property type="match status" value="1"/>
</dbReference>
<comment type="caution">
    <text evidence="2">The sequence shown here is derived from an EMBL/GenBank/DDBJ whole genome shotgun (WGS) entry which is preliminary data.</text>
</comment>
<proteinExistence type="predicted"/>
<evidence type="ECO:0000259" key="1">
    <source>
        <dbReference type="Pfam" id="PF12697"/>
    </source>
</evidence>
<dbReference type="RefSeq" id="WP_045446953.1">
    <property type="nucleotide sequence ID" value="NZ_BBIO01000010.1"/>
</dbReference>